<dbReference type="GeneID" id="64600211"/>
<proteinExistence type="predicted"/>
<dbReference type="Proteomes" id="UP000719766">
    <property type="component" value="Unassembled WGS sequence"/>
</dbReference>
<feature type="compositionally biased region" description="Polar residues" evidence="1">
    <location>
        <begin position="56"/>
        <end position="74"/>
    </location>
</feature>
<dbReference type="OrthoDB" id="10564071at2759"/>
<reference evidence="2" key="1">
    <citation type="journal article" date="2020" name="New Phytol.">
        <title>Comparative genomics reveals dynamic genome evolution in host specialist ectomycorrhizal fungi.</title>
        <authorList>
            <person name="Lofgren L.A."/>
            <person name="Nguyen N.H."/>
            <person name="Vilgalys R."/>
            <person name="Ruytinx J."/>
            <person name="Liao H.L."/>
            <person name="Branco S."/>
            <person name="Kuo A."/>
            <person name="LaButti K."/>
            <person name="Lipzen A."/>
            <person name="Andreopoulos W."/>
            <person name="Pangilinan J."/>
            <person name="Riley R."/>
            <person name="Hundley H."/>
            <person name="Na H."/>
            <person name="Barry K."/>
            <person name="Grigoriev I.V."/>
            <person name="Stajich J.E."/>
            <person name="Kennedy P.G."/>
        </authorList>
    </citation>
    <scope>NUCLEOTIDE SEQUENCE</scope>
    <source>
        <strain evidence="2">S12</strain>
    </source>
</reference>
<gene>
    <name evidence="2" type="ORF">HD556DRAFT_1442347</name>
</gene>
<dbReference type="AlphaFoldDB" id="A0A9P7ATT8"/>
<protein>
    <submittedName>
        <fullName evidence="2">Uncharacterized protein</fullName>
    </submittedName>
</protein>
<sequence length="526" mass="60513">MFCIYKNIFQDNRPSNLHGPSISQKFNLEPVEMEHSRKKRKLETEKATAKDIAAPATSSKLMQSHSQASSPANNQLVPASSHIFSFVPVHFQRSVSPPPLVHQWSLQLSPEIDSDNSPLDDYYAADYDTADNSLSSKIISKAEPSQAYDMRDNLLQPPTLPSCPSSTVTNPNSTDLIASHLQDQTESEGKANLPIHYLNAFEAREKPKETMPKFSANGWERLSLQVSDTLREQEKLSEESTSFLEQITLLECKDIAAEHAMWVSKHAQLEQECKDMSAERAMWEQEREDVVAECAMWASKHAQLEQECKDISAEHAMWTSKQPRWEQEHKDIMVERAMWEQEHKDVAAEHAMWEHERKDISAEHAMWTSKHARWEQERKDIMTECAMWKQEHEDIVAEWEHEREDIAAECVVWASKHAQWEQKHKDIMAEHAMWEQEHEDIAAEWEQECKEIAAEHATWASKHAQWEQKCKATVTKHVLADKALTANMIRLNSPSDVARAVGERQVYDEITLMKAMLKSQTTAVNQ</sequence>
<accession>A0A9P7ATT8</accession>
<dbReference type="EMBL" id="JABBWE010000023">
    <property type="protein sequence ID" value="KAG1795018.1"/>
    <property type="molecule type" value="Genomic_DNA"/>
</dbReference>
<evidence type="ECO:0000256" key="1">
    <source>
        <dbReference type="SAM" id="MobiDB-lite"/>
    </source>
</evidence>
<dbReference type="RefSeq" id="XP_041160970.1">
    <property type="nucleotide sequence ID" value="XM_041306447.1"/>
</dbReference>
<evidence type="ECO:0000313" key="3">
    <source>
        <dbReference type="Proteomes" id="UP000719766"/>
    </source>
</evidence>
<organism evidence="2 3">
    <name type="scientific">Suillus plorans</name>
    <dbReference type="NCBI Taxonomy" id="116603"/>
    <lineage>
        <taxon>Eukaryota</taxon>
        <taxon>Fungi</taxon>
        <taxon>Dikarya</taxon>
        <taxon>Basidiomycota</taxon>
        <taxon>Agaricomycotina</taxon>
        <taxon>Agaricomycetes</taxon>
        <taxon>Agaricomycetidae</taxon>
        <taxon>Boletales</taxon>
        <taxon>Suillineae</taxon>
        <taxon>Suillaceae</taxon>
        <taxon>Suillus</taxon>
    </lineage>
</organism>
<keyword evidence="3" id="KW-1185">Reference proteome</keyword>
<comment type="caution">
    <text evidence="2">The sequence shown here is derived from an EMBL/GenBank/DDBJ whole genome shotgun (WGS) entry which is preliminary data.</text>
</comment>
<name>A0A9P7ATT8_9AGAM</name>
<feature type="region of interest" description="Disordered" evidence="1">
    <location>
        <begin position="31"/>
        <end position="74"/>
    </location>
</feature>
<evidence type="ECO:0000313" key="2">
    <source>
        <dbReference type="EMBL" id="KAG1795018.1"/>
    </source>
</evidence>